<dbReference type="RefSeq" id="WP_185258516.1">
    <property type="nucleotide sequence ID" value="NZ_AP023368.1"/>
</dbReference>
<dbReference type="GO" id="GO:0005886">
    <property type="term" value="C:plasma membrane"/>
    <property type="evidence" value="ECO:0007669"/>
    <property type="project" value="UniProtKB-SubCell"/>
</dbReference>
<evidence type="ECO:0000256" key="9">
    <source>
        <dbReference type="ARBA" id="ARBA00022989"/>
    </source>
</evidence>
<dbReference type="SUPFAM" id="SSF55874">
    <property type="entry name" value="ATPase domain of HSP90 chaperone/DNA topoisomerase II/histidine kinase"/>
    <property type="match status" value="1"/>
</dbReference>
<accession>A0A7I8DIK2</accession>
<organism evidence="14 15">
    <name type="scientific">Anaerocolumna chitinilytica</name>
    <dbReference type="NCBI Taxonomy" id="1727145"/>
    <lineage>
        <taxon>Bacteria</taxon>
        <taxon>Bacillati</taxon>
        <taxon>Bacillota</taxon>
        <taxon>Clostridia</taxon>
        <taxon>Lachnospirales</taxon>
        <taxon>Lachnospiraceae</taxon>
        <taxon>Anaerocolumna</taxon>
    </lineage>
</organism>
<keyword evidence="3" id="KW-0597">Phosphoprotein</keyword>
<dbReference type="InterPro" id="IPR036890">
    <property type="entry name" value="HATPase_C_sf"/>
</dbReference>
<dbReference type="InterPro" id="IPR003660">
    <property type="entry name" value="HAMP_dom"/>
</dbReference>
<evidence type="ECO:0000256" key="11">
    <source>
        <dbReference type="ARBA" id="ARBA00023136"/>
    </source>
</evidence>
<dbReference type="EMBL" id="AP023368">
    <property type="protein sequence ID" value="BCJ98170.1"/>
    <property type="molecule type" value="Genomic_DNA"/>
</dbReference>
<dbReference type="GO" id="GO:0005524">
    <property type="term" value="F:ATP binding"/>
    <property type="evidence" value="ECO:0007669"/>
    <property type="project" value="UniProtKB-KW"/>
</dbReference>
<evidence type="ECO:0000313" key="15">
    <source>
        <dbReference type="Proteomes" id="UP000515703"/>
    </source>
</evidence>
<gene>
    <name evidence="14" type="ORF">bsdcttw_12110</name>
</gene>
<evidence type="ECO:0000256" key="10">
    <source>
        <dbReference type="ARBA" id="ARBA00023012"/>
    </source>
</evidence>
<keyword evidence="15" id="KW-1185">Reference proteome</keyword>
<keyword evidence="6" id="KW-0547">Nucleotide-binding</keyword>
<sequence length="581" mass="66999">MKHLQLRSLRVRLGAFIILIFLLLIVLMAANNIIAFREIQNKIYDSMKETLTIYQNRLNASFSTTEKYLKNFAYDDGDIRIIDKSDFSSEQYFSSVYHVQKSFRSALSIYAIDGFFLYSLSGDTFIEETQSDSAYNTYKNIQNEICRKLKLNTFLTSENKGKWFPVKISGRYYLFRVIQIHDSYVGAWISTQNALQPLVGNKLNQSIFLINDQGLVVSDNPPLKKLSMEGLSENDSYQYTVVNKIKNLIVSCQVDFGKLYIISLIPENQFFMDINKYIPFLIVIFIIVISLMTLTAYIINRWVLHPLKLLNTAIYSLKSGNLEVQIKADGVCIEYEEVNNAFNEMVNEIKTLKIDVYEESLSKQQIHIQYLMQQIAPHFLINCLNMSYQLAEINRTDLMKTMLKDLSQYLRYTLSSGQTVALKQEIMHVQNYIELSKIRYPNSITLYTDFIPETMQATVIPLLIQNFVENTIKYEVVPGKEIAIHISSALIQRDNGTFVHFTIWDTGCGFNSEVLERLQDIGGYSKDASTMHIGINNVLQRASLIFGPENCSFHFSNRLHAGAQIDIELPFIPFFIKEELF</sequence>
<reference evidence="14 15" key="2">
    <citation type="submission" date="2020-08" db="EMBL/GenBank/DDBJ databases">
        <authorList>
            <person name="Ueki A."/>
            <person name="Tonouchi A."/>
        </authorList>
    </citation>
    <scope>NUCLEOTIDE SEQUENCE [LARGE SCALE GENOMIC DNA]</scope>
    <source>
        <strain evidence="14 15">CTTW</strain>
    </source>
</reference>
<dbReference type="InterPro" id="IPR050640">
    <property type="entry name" value="Bact_2-comp_sensor_kinase"/>
</dbReference>
<evidence type="ECO:0000256" key="2">
    <source>
        <dbReference type="ARBA" id="ARBA00022475"/>
    </source>
</evidence>
<keyword evidence="4" id="KW-0808">Transferase</keyword>
<feature type="domain" description="HAMP" evidence="13">
    <location>
        <begin position="301"/>
        <end position="354"/>
    </location>
</feature>
<evidence type="ECO:0000256" key="3">
    <source>
        <dbReference type="ARBA" id="ARBA00022553"/>
    </source>
</evidence>
<keyword evidence="11 12" id="KW-0472">Membrane</keyword>
<dbReference type="Gene3D" id="6.10.340.10">
    <property type="match status" value="1"/>
</dbReference>
<keyword evidence="9 12" id="KW-1133">Transmembrane helix</keyword>
<dbReference type="KEGG" id="acht:bsdcttw_12110"/>
<keyword evidence="8" id="KW-0067">ATP-binding</keyword>
<evidence type="ECO:0000256" key="8">
    <source>
        <dbReference type="ARBA" id="ARBA00022840"/>
    </source>
</evidence>
<dbReference type="AlphaFoldDB" id="A0A7I8DIK2"/>
<dbReference type="GO" id="GO:0000155">
    <property type="term" value="F:phosphorelay sensor kinase activity"/>
    <property type="evidence" value="ECO:0007669"/>
    <property type="project" value="InterPro"/>
</dbReference>
<dbReference type="Pfam" id="PF02518">
    <property type="entry name" value="HATPase_c"/>
    <property type="match status" value="1"/>
</dbReference>
<keyword evidence="7" id="KW-0418">Kinase</keyword>
<evidence type="ECO:0000256" key="5">
    <source>
        <dbReference type="ARBA" id="ARBA00022692"/>
    </source>
</evidence>
<dbReference type="Pfam" id="PF06580">
    <property type="entry name" value="His_kinase"/>
    <property type="match status" value="1"/>
</dbReference>
<dbReference type="Gene3D" id="3.30.565.10">
    <property type="entry name" value="Histidine kinase-like ATPase, C-terminal domain"/>
    <property type="match status" value="1"/>
</dbReference>
<feature type="transmembrane region" description="Helical" evidence="12">
    <location>
        <begin position="277"/>
        <end position="299"/>
    </location>
</feature>
<proteinExistence type="predicted"/>
<evidence type="ECO:0000256" key="12">
    <source>
        <dbReference type="SAM" id="Phobius"/>
    </source>
</evidence>
<name>A0A7I8DIK2_9FIRM</name>
<reference evidence="14 15" key="1">
    <citation type="submission" date="2020-08" db="EMBL/GenBank/DDBJ databases">
        <title>Draft genome sequencing of an Anaerocolumna strain isolated from anoxic soil subjected to BSD treatment.</title>
        <authorList>
            <person name="Uek A."/>
            <person name="Tonouchi A."/>
        </authorList>
    </citation>
    <scope>NUCLEOTIDE SEQUENCE [LARGE SCALE GENOMIC DNA]</scope>
    <source>
        <strain evidence="14 15">CTTW</strain>
    </source>
</reference>
<evidence type="ECO:0000256" key="4">
    <source>
        <dbReference type="ARBA" id="ARBA00022679"/>
    </source>
</evidence>
<evidence type="ECO:0000256" key="7">
    <source>
        <dbReference type="ARBA" id="ARBA00022777"/>
    </source>
</evidence>
<evidence type="ECO:0000256" key="1">
    <source>
        <dbReference type="ARBA" id="ARBA00004651"/>
    </source>
</evidence>
<dbReference type="Pfam" id="PF00672">
    <property type="entry name" value="HAMP"/>
    <property type="match status" value="1"/>
</dbReference>
<keyword evidence="5 12" id="KW-0812">Transmembrane</keyword>
<dbReference type="PROSITE" id="PS50885">
    <property type="entry name" value="HAMP"/>
    <property type="match status" value="1"/>
</dbReference>
<keyword evidence="2" id="KW-1003">Cell membrane</keyword>
<keyword evidence="10" id="KW-0902">Two-component regulatory system</keyword>
<evidence type="ECO:0000256" key="6">
    <source>
        <dbReference type="ARBA" id="ARBA00022741"/>
    </source>
</evidence>
<protein>
    <recommendedName>
        <fullName evidence="13">HAMP domain-containing protein</fullName>
    </recommendedName>
</protein>
<dbReference type="Proteomes" id="UP000515703">
    <property type="component" value="Chromosome"/>
</dbReference>
<evidence type="ECO:0000313" key="14">
    <source>
        <dbReference type="EMBL" id="BCJ98170.1"/>
    </source>
</evidence>
<dbReference type="PANTHER" id="PTHR34220:SF11">
    <property type="entry name" value="SENSOR PROTEIN KINASE HPTS"/>
    <property type="match status" value="1"/>
</dbReference>
<evidence type="ECO:0000259" key="13">
    <source>
        <dbReference type="PROSITE" id="PS50885"/>
    </source>
</evidence>
<comment type="subcellular location">
    <subcellularLocation>
        <location evidence="1">Cell membrane</location>
        <topology evidence="1">Multi-pass membrane protein</topology>
    </subcellularLocation>
</comment>
<dbReference type="PANTHER" id="PTHR34220">
    <property type="entry name" value="SENSOR HISTIDINE KINASE YPDA"/>
    <property type="match status" value="1"/>
</dbReference>
<dbReference type="InterPro" id="IPR010559">
    <property type="entry name" value="Sig_transdc_His_kin_internal"/>
</dbReference>
<dbReference type="InterPro" id="IPR003594">
    <property type="entry name" value="HATPase_dom"/>
</dbReference>